<reference evidence="2" key="1">
    <citation type="submission" date="2016-10" db="EMBL/GenBank/DDBJ databases">
        <authorList>
            <person name="Varghese N."/>
            <person name="Submissions S."/>
        </authorList>
    </citation>
    <scope>NUCLEOTIDE SEQUENCE [LARGE SCALE GENOMIC DNA]</scope>
    <source>
        <strain evidence="2">S7</strain>
    </source>
</reference>
<evidence type="ECO:0000313" key="2">
    <source>
        <dbReference type="Proteomes" id="UP000198892"/>
    </source>
</evidence>
<dbReference type="EMBL" id="FOXD01000003">
    <property type="protein sequence ID" value="SFP19467.1"/>
    <property type="molecule type" value="Genomic_DNA"/>
</dbReference>
<gene>
    <name evidence="1" type="ORF">SAMN05518683_10381</name>
</gene>
<dbReference type="STRING" id="1884432.SAMN05518683_10381"/>
<dbReference type="OrthoDB" id="2624449at2"/>
<keyword evidence="2" id="KW-1185">Reference proteome</keyword>
<dbReference type="RefSeq" id="WP_093335240.1">
    <property type="nucleotide sequence ID" value="NZ_FOXD01000003.1"/>
</dbReference>
<dbReference type="AlphaFoldDB" id="A0A1I5NCQ6"/>
<organism evidence="1 2">
    <name type="scientific">Salibacterium halotolerans</name>
    <dbReference type="NCBI Taxonomy" id="1884432"/>
    <lineage>
        <taxon>Bacteria</taxon>
        <taxon>Bacillati</taxon>
        <taxon>Bacillota</taxon>
        <taxon>Bacilli</taxon>
        <taxon>Bacillales</taxon>
        <taxon>Bacillaceae</taxon>
    </lineage>
</organism>
<protein>
    <submittedName>
        <fullName evidence="1">Uncharacterized protein</fullName>
    </submittedName>
</protein>
<evidence type="ECO:0000313" key="1">
    <source>
        <dbReference type="EMBL" id="SFP19467.1"/>
    </source>
</evidence>
<accession>A0A1I5NCQ6</accession>
<name>A0A1I5NCQ6_9BACI</name>
<sequence length="70" mass="7866">MNKYTYTYHIISTGENSRLGIPASSQPEADAGICEAIADIEFTEPENVQDIVLDRVIEEDENYYECEGCT</sequence>
<proteinExistence type="predicted"/>
<dbReference type="Proteomes" id="UP000198892">
    <property type="component" value="Unassembled WGS sequence"/>
</dbReference>